<evidence type="ECO:0000256" key="14">
    <source>
        <dbReference type="RuleBase" id="RU361156"/>
    </source>
</evidence>
<feature type="chain" id="PRO_5040535701" description="Carboxypeptidase" evidence="14">
    <location>
        <begin position="19"/>
        <end position="640"/>
    </location>
</feature>
<evidence type="ECO:0000313" key="16">
    <source>
        <dbReference type="Proteomes" id="UP000784919"/>
    </source>
</evidence>
<evidence type="ECO:0000256" key="1">
    <source>
        <dbReference type="ARBA" id="ARBA00001003"/>
    </source>
</evidence>
<feature type="signal peptide" evidence="14">
    <location>
        <begin position="1"/>
        <end position="18"/>
    </location>
</feature>
<evidence type="ECO:0000256" key="11">
    <source>
        <dbReference type="ARBA" id="ARBA00023180"/>
    </source>
</evidence>
<keyword evidence="6 14" id="KW-0121">Carboxypeptidase</keyword>
<dbReference type="GO" id="GO:0000324">
    <property type="term" value="C:fungal-type vacuole"/>
    <property type="evidence" value="ECO:0007669"/>
    <property type="project" value="TreeGrafter"/>
</dbReference>
<evidence type="ECO:0000256" key="3">
    <source>
        <dbReference type="ARBA" id="ARBA00009431"/>
    </source>
</evidence>
<evidence type="ECO:0000256" key="13">
    <source>
        <dbReference type="ARBA" id="ARBA00037356"/>
    </source>
</evidence>
<evidence type="ECO:0000313" key="15">
    <source>
        <dbReference type="EMBL" id="KAG5969505.1"/>
    </source>
</evidence>
<evidence type="ECO:0000256" key="7">
    <source>
        <dbReference type="ARBA" id="ARBA00022670"/>
    </source>
</evidence>
<reference evidence="15" key="1">
    <citation type="journal article" date="2020" name="bioRxiv">
        <title>Whole genome comparisons of ergot fungi reveals the divergence and evolution of species within the genus Claviceps are the result of varying mechanisms driving genome evolution and host range expansion.</title>
        <authorList>
            <person name="Wyka S.A."/>
            <person name="Mondo S.J."/>
            <person name="Liu M."/>
            <person name="Dettman J."/>
            <person name="Nalam V."/>
            <person name="Broders K.D."/>
        </authorList>
    </citation>
    <scope>NUCLEOTIDE SEQUENCE</scope>
    <source>
        <strain evidence="15">CCC 1102</strain>
    </source>
</reference>
<dbReference type="OrthoDB" id="443318at2759"/>
<organism evidence="15 16">
    <name type="scientific">Claviceps arundinis</name>
    <dbReference type="NCBI Taxonomy" id="1623583"/>
    <lineage>
        <taxon>Eukaryota</taxon>
        <taxon>Fungi</taxon>
        <taxon>Dikarya</taxon>
        <taxon>Ascomycota</taxon>
        <taxon>Pezizomycotina</taxon>
        <taxon>Sordariomycetes</taxon>
        <taxon>Hypocreomycetidae</taxon>
        <taxon>Hypocreales</taxon>
        <taxon>Clavicipitaceae</taxon>
        <taxon>Claviceps</taxon>
    </lineage>
</organism>
<evidence type="ECO:0000256" key="4">
    <source>
        <dbReference type="ARBA" id="ARBA00022475"/>
    </source>
</evidence>
<dbReference type="GO" id="GO:0098552">
    <property type="term" value="C:side of membrane"/>
    <property type="evidence" value="ECO:0007669"/>
    <property type="project" value="UniProtKB-KW"/>
</dbReference>
<keyword evidence="5" id="KW-0472">Membrane</keyword>
<dbReference type="SUPFAM" id="SSF53474">
    <property type="entry name" value="alpha/beta-Hydrolases"/>
    <property type="match status" value="1"/>
</dbReference>
<dbReference type="Proteomes" id="UP000784919">
    <property type="component" value="Unassembled WGS sequence"/>
</dbReference>
<comment type="subcellular location">
    <subcellularLocation>
        <location evidence="2">Cell membrane</location>
        <topology evidence="2">Lipid-anchor</topology>
        <topology evidence="2">GPI-anchor</topology>
    </subcellularLocation>
</comment>
<name>A0A9P7MTR5_9HYPO</name>
<keyword evidence="5" id="KW-0336">GPI-anchor</keyword>
<proteinExistence type="inferred from homology"/>
<dbReference type="PROSITE" id="PS00560">
    <property type="entry name" value="CARBOXYPEPT_SER_HIS"/>
    <property type="match status" value="1"/>
</dbReference>
<dbReference type="InterPro" id="IPR033124">
    <property type="entry name" value="Ser_caboxypep_his_AS"/>
</dbReference>
<evidence type="ECO:0000256" key="2">
    <source>
        <dbReference type="ARBA" id="ARBA00004609"/>
    </source>
</evidence>
<keyword evidence="9 14" id="KW-0378">Hydrolase</keyword>
<gene>
    <name evidence="15" type="ORF">E4U56_008263</name>
</gene>
<dbReference type="PRINTS" id="PR00724">
    <property type="entry name" value="CRBOXYPTASEC"/>
</dbReference>
<evidence type="ECO:0000256" key="10">
    <source>
        <dbReference type="ARBA" id="ARBA00023026"/>
    </source>
</evidence>
<dbReference type="InterPro" id="IPR018202">
    <property type="entry name" value="Ser_caboxypep_ser_AS"/>
</dbReference>
<dbReference type="Pfam" id="PF00450">
    <property type="entry name" value="Peptidase_S10"/>
    <property type="match status" value="1"/>
</dbReference>
<comment type="function">
    <text evidence="13">Extracellular serine carboxypeptidase that contributes to pathogenicity.</text>
</comment>
<comment type="caution">
    <text evidence="15">The sequence shown here is derived from an EMBL/GenBank/DDBJ whole genome shotgun (WGS) entry which is preliminary data.</text>
</comment>
<keyword evidence="11" id="KW-0325">Glycoprotein</keyword>
<dbReference type="GO" id="GO:0005886">
    <property type="term" value="C:plasma membrane"/>
    <property type="evidence" value="ECO:0007669"/>
    <property type="project" value="UniProtKB-SubCell"/>
</dbReference>
<dbReference type="GO" id="GO:0006508">
    <property type="term" value="P:proteolysis"/>
    <property type="evidence" value="ECO:0007669"/>
    <property type="project" value="UniProtKB-KW"/>
</dbReference>
<dbReference type="GO" id="GO:0004185">
    <property type="term" value="F:serine-type carboxypeptidase activity"/>
    <property type="evidence" value="ECO:0007669"/>
    <property type="project" value="UniProtKB-UniRule"/>
</dbReference>
<keyword evidence="12" id="KW-0449">Lipoprotein</keyword>
<dbReference type="PROSITE" id="PS00131">
    <property type="entry name" value="CARBOXYPEPT_SER_SER"/>
    <property type="match status" value="1"/>
</dbReference>
<dbReference type="EC" id="3.4.16.-" evidence="14"/>
<keyword evidence="4" id="KW-1003">Cell membrane</keyword>
<comment type="similarity">
    <text evidence="3 14">Belongs to the peptidase S10 family.</text>
</comment>
<dbReference type="PANTHER" id="PTHR11802">
    <property type="entry name" value="SERINE PROTEASE FAMILY S10 SERINE CARBOXYPEPTIDASE"/>
    <property type="match status" value="1"/>
</dbReference>
<evidence type="ECO:0000256" key="8">
    <source>
        <dbReference type="ARBA" id="ARBA00022729"/>
    </source>
</evidence>
<accession>A0A9P7MTR5</accession>
<keyword evidence="8 14" id="KW-0732">Signal</keyword>
<dbReference type="InterPro" id="IPR029058">
    <property type="entry name" value="AB_hydrolase_fold"/>
</dbReference>
<evidence type="ECO:0000256" key="12">
    <source>
        <dbReference type="ARBA" id="ARBA00023288"/>
    </source>
</evidence>
<dbReference type="Gene3D" id="3.40.50.1820">
    <property type="entry name" value="alpha/beta hydrolase"/>
    <property type="match status" value="1"/>
</dbReference>
<protein>
    <recommendedName>
        <fullName evidence="14">Carboxypeptidase</fullName>
        <ecNumber evidence="14">3.4.16.-</ecNumber>
    </recommendedName>
</protein>
<evidence type="ECO:0000256" key="5">
    <source>
        <dbReference type="ARBA" id="ARBA00022622"/>
    </source>
</evidence>
<evidence type="ECO:0000256" key="9">
    <source>
        <dbReference type="ARBA" id="ARBA00022801"/>
    </source>
</evidence>
<comment type="catalytic activity">
    <reaction evidence="1">
        <text>Preferential release of a C-terminal arginine or lysine residue.</text>
        <dbReference type="EC" id="3.4.16.6"/>
    </reaction>
</comment>
<sequence length="640" mass="70621">MISSVLLLLGSFAGLAAAQFPPKPEGVKVIKSKFHENVTISFKEPGLCETTPGVKSYAGHVRLPPGFLDDVSGERQDYAVNTYVAANIHVASKSVDELNQSAFVSHLTSRHDPHNAPLAIWLNGGPGGSSMLGLLQESGPCFIDQDSSSTIHNPWSWNNHVNMLYIDEPNEVGFSYDEPTNVTIYSTNGLISKIVPTDFSKHSPQLNLTTRAGTLSSQKLLHTTNSTQQAAHALWHFAQIFFTEFPHYKPNDDRISMWAESYGGHYGPGFMRFFQQQNEKIRNGTIEAKHAHYLHLDTLGIVNGYLDAVIQEEASIIFPYHNTYGIEAINKTVHDELMDRFTRKGGCRDQLAECQRDLQDQRLDKNTINMARDLPIDVCSKLTDACVSAGEIAFGDSDYARFDIAHPKHDPFPPSHMHGYLADEKTLRALGSPVNFTYISFTVAMSFASTLDEVHGGFLDAVGYLLDSGVKVHMIYGDRDFACNWIGGENSSLAIPYSRAHDFGKAGYAPMMTSAGQGGLTRQFGNFSFTRVFQAGHMIPSYQPEAAYEIFMRAQFNLDIATGKLPVHDELSTVGPSSTWHVKQAPPKAPKPKCYVLTPDTCTSDVWEKVESGNVTVKNYFVVEEKTDVSDGDGNGDGEL</sequence>
<dbReference type="EMBL" id="SRPS01000092">
    <property type="protein sequence ID" value="KAG5969505.1"/>
    <property type="molecule type" value="Genomic_DNA"/>
</dbReference>
<keyword evidence="10" id="KW-0843">Virulence</keyword>
<keyword evidence="7 14" id="KW-0645">Protease</keyword>
<dbReference type="PANTHER" id="PTHR11802:SF189">
    <property type="entry name" value="CARBOXYPEPTIDASE"/>
    <property type="match status" value="1"/>
</dbReference>
<dbReference type="InterPro" id="IPR001563">
    <property type="entry name" value="Peptidase_S10"/>
</dbReference>
<evidence type="ECO:0000256" key="6">
    <source>
        <dbReference type="ARBA" id="ARBA00022645"/>
    </source>
</evidence>
<dbReference type="AlphaFoldDB" id="A0A9P7MTR5"/>